<keyword evidence="4 5" id="KW-0472">Membrane</keyword>
<feature type="transmembrane region" description="Helical" evidence="5">
    <location>
        <begin position="242"/>
        <end position="262"/>
    </location>
</feature>
<reference evidence="7 8" key="1">
    <citation type="submission" date="2018-12" db="EMBL/GenBank/DDBJ databases">
        <title>Complete Genome Sequence of Glutamicibacter creatinolyticus strain LGCM259,isolated from an abscess of a 12-year-old mare in Italy.</title>
        <authorList>
            <person name="Santos R.G."/>
            <person name="Silva A.L."/>
            <person name="Seyffert N."/>
            <person name="Castro T.L.P."/>
            <person name="Attili A.R."/>
            <person name="Rifici C."/>
            <person name="Mazzullo G."/>
            <person name="Brenig B."/>
            <person name="Venanzi F."/>
            <person name="Azevedo V."/>
        </authorList>
    </citation>
    <scope>NUCLEOTIDE SEQUENCE [LARGE SCALE GENOMIC DNA]</scope>
    <source>
        <strain evidence="7 8">LGCM 259</strain>
    </source>
</reference>
<dbReference type="GO" id="GO:0022857">
    <property type="term" value="F:transmembrane transporter activity"/>
    <property type="evidence" value="ECO:0007669"/>
    <property type="project" value="InterPro"/>
</dbReference>
<dbReference type="PANTHER" id="PTHR23526">
    <property type="entry name" value="INTEGRAL MEMBRANE TRANSPORT PROTEIN-RELATED"/>
    <property type="match status" value="1"/>
</dbReference>
<feature type="transmembrane region" description="Helical" evidence="5">
    <location>
        <begin position="81"/>
        <end position="98"/>
    </location>
</feature>
<feature type="transmembrane region" description="Helical" evidence="5">
    <location>
        <begin position="302"/>
        <end position="321"/>
    </location>
</feature>
<protein>
    <submittedName>
        <fullName evidence="7">Major Facilitator Superfamily protein</fullName>
    </submittedName>
</protein>
<name>A0A5B7WP75_9MICC</name>
<dbReference type="RefSeq" id="WP_138925429.1">
    <property type="nucleotide sequence ID" value="NZ_CP034412.1"/>
</dbReference>
<evidence type="ECO:0000256" key="3">
    <source>
        <dbReference type="ARBA" id="ARBA00022989"/>
    </source>
</evidence>
<dbReference type="GO" id="GO:0005886">
    <property type="term" value="C:plasma membrane"/>
    <property type="evidence" value="ECO:0007669"/>
    <property type="project" value="UniProtKB-SubCell"/>
</dbReference>
<feature type="domain" description="Major facilitator superfamily (MFS) profile" evidence="6">
    <location>
        <begin position="15"/>
        <end position="414"/>
    </location>
</feature>
<dbReference type="InterPro" id="IPR020846">
    <property type="entry name" value="MFS_dom"/>
</dbReference>
<dbReference type="PROSITE" id="PS50850">
    <property type="entry name" value="MFS"/>
    <property type="match status" value="1"/>
</dbReference>
<dbReference type="Proteomes" id="UP000307000">
    <property type="component" value="Chromosome"/>
</dbReference>
<dbReference type="CDD" id="cd06174">
    <property type="entry name" value="MFS"/>
    <property type="match status" value="1"/>
</dbReference>
<gene>
    <name evidence="7" type="ORF">GcLGCM259_0116</name>
</gene>
<feature type="transmembrane region" description="Helical" evidence="5">
    <location>
        <begin position="143"/>
        <end position="163"/>
    </location>
</feature>
<evidence type="ECO:0000259" key="6">
    <source>
        <dbReference type="PROSITE" id="PS50850"/>
    </source>
</evidence>
<keyword evidence="8" id="KW-1185">Reference proteome</keyword>
<sequence length="414" mass="42941">MSEEPRRPATGTGRWLLVLILTAILTQTTLNLVRPVTTYKLLTFSAGPVAVGLTTAAYALLPLLSAMWLGRASSRIRRIRYLMLAGVLLFVLGAAAIASAPGVLVVAAGSAVLGMGHLMFTIGGQSSIARFFPDDQLDKGFGWFTAAYSVGQFLGPLLGGLILGNDAQLQSTQRSGDIALSLWLGAVIAAVAIPLLLPNLQPRRAGRTEAVDGPARAQGAPARSQATILSIIRIPGMASHMFASLTLLAIIDILAAFLPLVAEHHAVAPTTVGVLLAVRGAASVLSRLILPWASKRFDRQKMVLGSLFGSGLAIALVPLLMEHLGVASLALFAGGFLLGLGQPLTMTMVSTSVPGQDRGAALAVRLMGNRLGQVVVPMVAGTAAVGLGPAGAIWFCCALLAASGLEKSLRRRAT</sequence>
<feature type="transmembrane region" description="Helical" evidence="5">
    <location>
        <begin position="50"/>
        <end position="69"/>
    </location>
</feature>
<keyword evidence="3 5" id="KW-1133">Transmembrane helix</keyword>
<dbReference type="InterPro" id="IPR011701">
    <property type="entry name" value="MFS"/>
</dbReference>
<evidence type="ECO:0000256" key="4">
    <source>
        <dbReference type="ARBA" id="ARBA00023136"/>
    </source>
</evidence>
<dbReference type="SUPFAM" id="SSF103473">
    <property type="entry name" value="MFS general substrate transporter"/>
    <property type="match status" value="1"/>
</dbReference>
<feature type="transmembrane region" description="Helical" evidence="5">
    <location>
        <begin position="374"/>
        <end position="402"/>
    </location>
</feature>
<dbReference type="PANTHER" id="PTHR23526:SF4">
    <property type="entry name" value="INTEGRAL MEMBRANE TRANSPORT PROTEIN"/>
    <property type="match status" value="1"/>
</dbReference>
<dbReference type="InterPro" id="IPR052528">
    <property type="entry name" value="Sugar_transport-like"/>
</dbReference>
<evidence type="ECO:0000256" key="2">
    <source>
        <dbReference type="ARBA" id="ARBA00022692"/>
    </source>
</evidence>
<dbReference type="InterPro" id="IPR036259">
    <property type="entry name" value="MFS_trans_sf"/>
</dbReference>
<dbReference type="AlphaFoldDB" id="A0A5B7WP75"/>
<proteinExistence type="predicted"/>
<feature type="transmembrane region" description="Helical" evidence="5">
    <location>
        <begin position="12"/>
        <end position="30"/>
    </location>
</feature>
<evidence type="ECO:0000313" key="7">
    <source>
        <dbReference type="EMBL" id="QCY45906.1"/>
    </source>
</evidence>
<dbReference type="EMBL" id="CP034412">
    <property type="protein sequence ID" value="QCY45906.1"/>
    <property type="molecule type" value="Genomic_DNA"/>
</dbReference>
<feature type="transmembrane region" description="Helical" evidence="5">
    <location>
        <begin position="327"/>
        <end position="353"/>
    </location>
</feature>
<keyword evidence="2 5" id="KW-0812">Transmembrane</keyword>
<dbReference type="Pfam" id="PF07690">
    <property type="entry name" value="MFS_1"/>
    <property type="match status" value="2"/>
</dbReference>
<evidence type="ECO:0000256" key="5">
    <source>
        <dbReference type="SAM" id="Phobius"/>
    </source>
</evidence>
<accession>A0A5B7WP75</accession>
<feature type="transmembrane region" description="Helical" evidence="5">
    <location>
        <begin position="268"/>
        <end position="290"/>
    </location>
</feature>
<dbReference type="KEGG" id="gcr:GcLGCM259_0116"/>
<evidence type="ECO:0000256" key="1">
    <source>
        <dbReference type="ARBA" id="ARBA00004651"/>
    </source>
</evidence>
<organism evidence="7 8">
    <name type="scientific">Glutamicibacter creatinolyticus</name>
    <dbReference type="NCBI Taxonomy" id="162496"/>
    <lineage>
        <taxon>Bacteria</taxon>
        <taxon>Bacillati</taxon>
        <taxon>Actinomycetota</taxon>
        <taxon>Actinomycetes</taxon>
        <taxon>Micrococcales</taxon>
        <taxon>Micrococcaceae</taxon>
        <taxon>Glutamicibacter</taxon>
    </lineage>
</organism>
<feature type="transmembrane region" description="Helical" evidence="5">
    <location>
        <begin position="178"/>
        <end position="197"/>
    </location>
</feature>
<dbReference type="Gene3D" id="1.20.1250.20">
    <property type="entry name" value="MFS general substrate transporter like domains"/>
    <property type="match status" value="1"/>
</dbReference>
<evidence type="ECO:0000313" key="8">
    <source>
        <dbReference type="Proteomes" id="UP000307000"/>
    </source>
</evidence>
<comment type="subcellular location">
    <subcellularLocation>
        <location evidence="1">Cell membrane</location>
        <topology evidence="1">Multi-pass membrane protein</topology>
    </subcellularLocation>
</comment>
<feature type="transmembrane region" description="Helical" evidence="5">
    <location>
        <begin position="104"/>
        <end position="122"/>
    </location>
</feature>